<keyword evidence="1" id="KW-1133">Transmembrane helix</keyword>
<keyword evidence="1" id="KW-0472">Membrane</keyword>
<evidence type="ECO:0000256" key="1">
    <source>
        <dbReference type="SAM" id="Phobius"/>
    </source>
</evidence>
<evidence type="ECO:0000313" key="3">
    <source>
        <dbReference type="Proteomes" id="UP000608024"/>
    </source>
</evidence>
<feature type="transmembrane region" description="Helical" evidence="1">
    <location>
        <begin position="58"/>
        <end position="77"/>
    </location>
</feature>
<dbReference type="RefSeq" id="WP_190139827.1">
    <property type="nucleotide sequence ID" value="NZ_BNBT01000164.1"/>
</dbReference>
<proteinExistence type="predicted"/>
<evidence type="ECO:0000313" key="2">
    <source>
        <dbReference type="EMBL" id="GHE89737.1"/>
    </source>
</evidence>
<sequence length="83" mass="9198">MRGVWAVVRAAVVAPVVRGARRANRWWDAHGVVTALVLPVYVTYETVGHGFRWRMAPFMALAVISLGIWGLEVAKLLRKAGRS</sequence>
<dbReference type="EMBL" id="BNBT01000164">
    <property type="protein sequence ID" value="GHE89737.1"/>
    <property type="molecule type" value="Genomic_DNA"/>
</dbReference>
<accession>A0A919A954</accession>
<keyword evidence="3" id="KW-1185">Reference proteome</keyword>
<name>A0A919A954_9ACTN</name>
<protein>
    <submittedName>
        <fullName evidence="2">Uncharacterized protein</fullName>
    </submittedName>
</protein>
<keyword evidence="1" id="KW-0812">Transmembrane</keyword>
<dbReference type="AlphaFoldDB" id="A0A919A954"/>
<organism evidence="2 3">
    <name type="scientific">Streptomyces longispororuber</name>
    <dbReference type="NCBI Taxonomy" id="68230"/>
    <lineage>
        <taxon>Bacteria</taxon>
        <taxon>Bacillati</taxon>
        <taxon>Actinomycetota</taxon>
        <taxon>Actinomycetes</taxon>
        <taxon>Kitasatosporales</taxon>
        <taxon>Streptomycetaceae</taxon>
        <taxon>Streptomyces</taxon>
    </lineage>
</organism>
<dbReference type="Proteomes" id="UP000608024">
    <property type="component" value="Unassembled WGS sequence"/>
</dbReference>
<reference evidence="2" key="1">
    <citation type="journal article" date="2014" name="Int. J. Syst. Evol. Microbiol.">
        <title>Complete genome sequence of Corynebacterium casei LMG S-19264T (=DSM 44701T), isolated from a smear-ripened cheese.</title>
        <authorList>
            <consortium name="US DOE Joint Genome Institute (JGI-PGF)"/>
            <person name="Walter F."/>
            <person name="Albersmeier A."/>
            <person name="Kalinowski J."/>
            <person name="Ruckert C."/>
        </authorList>
    </citation>
    <scope>NUCLEOTIDE SEQUENCE</scope>
    <source>
        <strain evidence="2">JCM 4784</strain>
    </source>
</reference>
<gene>
    <name evidence="2" type="ORF">GCM10018785_65970</name>
</gene>
<reference evidence="2" key="2">
    <citation type="submission" date="2020-09" db="EMBL/GenBank/DDBJ databases">
        <authorList>
            <person name="Sun Q."/>
            <person name="Ohkuma M."/>
        </authorList>
    </citation>
    <scope>NUCLEOTIDE SEQUENCE</scope>
    <source>
        <strain evidence="2">JCM 4784</strain>
    </source>
</reference>
<comment type="caution">
    <text evidence="2">The sequence shown here is derived from an EMBL/GenBank/DDBJ whole genome shotgun (WGS) entry which is preliminary data.</text>
</comment>